<dbReference type="EMBL" id="JAETXX010000001">
    <property type="protein sequence ID" value="MCF8713840.1"/>
    <property type="molecule type" value="Genomic_DNA"/>
</dbReference>
<name>A0ABS9J088_9FLAO</name>
<proteinExistence type="predicted"/>
<keyword evidence="2" id="KW-1185">Reference proteome</keyword>
<evidence type="ECO:0000313" key="2">
    <source>
        <dbReference type="Proteomes" id="UP000829517"/>
    </source>
</evidence>
<evidence type="ECO:0000313" key="1">
    <source>
        <dbReference type="EMBL" id="MCF8713840.1"/>
    </source>
</evidence>
<sequence>MIVSFSFAQKAVDKVVFADGVSLVDINAENIFSVTITTHTSDEVFITTLMDGEYQNEFVNTVKEDGTTLYLGVENRPLFDKPNDKLSAHKVVAISLNIVVPEYKEVRIHGSYTKIEASGKYAVMEATTGNETIVLDNISGNLIKARTRKGAIIVTRAAGIIKAVSKYGQIYQGTLKNGITKFELNSLNGDIYVNKTE</sequence>
<dbReference type="RefSeq" id="WP_236957799.1">
    <property type="nucleotide sequence ID" value="NZ_JAETXX010000001.1"/>
</dbReference>
<protein>
    <recommendedName>
        <fullName evidence="3">Adhesin domain-containing protein</fullName>
    </recommendedName>
</protein>
<gene>
    <name evidence="1" type="ORF">JM658_03285</name>
</gene>
<organism evidence="1 2">
    <name type="scientific">Joostella atrarenae</name>
    <dbReference type="NCBI Taxonomy" id="679257"/>
    <lineage>
        <taxon>Bacteria</taxon>
        <taxon>Pseudomonadati</taxon>
        <taxon>Bacteroidota</taxon>
        <taxon>Flavobacteriia</taxon>
        <taxon>Flavobacteriales</taxon>
        <taxon>Flavobacteriaceae</taxon>
        <taxon>Joostella</taxon>
    </lineage>
</organism>
<evidence type="ECO:0008006" key="3">
    <source>
        <dbReference type="Google" id="ProtNLM"/>
    </source>
</evidence>
<accession>A0ABS9J088</accession>
<comment type="caution">
    <text evidence="1">The sequence shown here is derived from an EMBL/GenBank/DDBJ whole genome shotgun (WGS) entry which is preliminary data.</text>
</comment>
<dbReference type="Proteomes" id="UP000829517">
    <property type="component" value="Unassembled WGS sequence"/>
</dbReference>
<reference evidence="1 2" key="1">
    <citation type="submission" date="2021-01" db="EMBL/GenBank/DDBJ databases">
        <title>Genome sequencing of Joostella atrarenae M1-2 (= KCTC 23194).</title>
        <authorList>
            <person name="Zakaria M.R."/>
            <person name="Lam M.Q."/>
            <person name="Chong C.S."/>
        </authorList>
    </citation>
    <scope>NUCLEOTIDE SEQUENCE [LARGE SCALE GENOMIC DNA]</scope>
    <source>
        <strain evidence="1 2">M1-2</strain>
    </source>
</reference>